<evidence type="ECO:0000313" key="3">
    <source>
        <dbReference type="Proteomes" id="UP000193642"/>
    </source>
</evidence>
<feature type="compositionally biased region" description="Acidic residues" evidence="1">
    <location>
        <begin position="678"/>
        <end position="695"/>
    </location>
</feature>
<feature type="region of interest" description="Disordered" evidence="1">
    <location>
        <begin position="27"/>
        <end position="57"/>
    </location>
</feature>
<feature type="region of interest" description="Disordered" evidence="1">
    <location>
        <begin position="770"/>
        <end position="840"/>
    </location>
</feature>
<reference evidence="2 3" key="1">
    <citation type="submission" date="2016-07" db="EMBL/GenBank/DDBJ databases">
        <title>Pervasive Adenine N6-methylation of Active Genes in Fungi.</title>
        <authorList>
            <consortium name="DOE Joint Genome Institute"/>
            <person name="Mondo S.J."/>
            <person name="Dannebaum R.O."/>
            <person name="Kuo R.C."/>
            <person name="Labutti K."/>
            <person name="Haridas S."/>
            <person name="Kuo A."/>
            <person name="Salamov A."/>
            <person name="Ahrendt S.R."/>
            <person name="Lipzen A."/>
            <person name="Sullivan W."/>
            <person name="Andreopoulos W.B."/>
            <person name="Clum A."/>
            <person name="Lindquist E."/>
            <person name="Daum C."/>
            <person name="Ramamoorthy G.K."/>
            <person name="Gryganskyi A."/>
            <person name="Culley D."/>
            <person name="Magnuson J.K."/>
            <person name="James T.Y."/>
            <person name="O'Malley M.A."/>
            <person name="Stajich J.E."/>
            <person name="Spatafora J.W."/>
            <person name="Visel A."/>
            <person name="Grigoriev I.V."/>
        </authorList>
    </citation>
    <scope>NUCLEOTIDE SEQUENCE [LARGE SCALE GENOMIC DNA]</scope>
    <source>
        <strain evidence="2 3">JEL800</strain>
    </source>
</reference>
<dbReference type="AlphaFoldDB" id="A0A1Y2BR68"/>
<sequence>MWTRKSTRLRQQRADVTSYQECDDSIDQKDLQKTKRQHKSRHTEREQKLEKHKQEHNPQFQLEQISATTIEMMPRDVLGEIVGHLRDSWSMIRFCCAVPALNKYASILYAMEALHPGKDVFDFWPNFRSDCIDPKDFNDKGVPKPYIRLLDQFNGYTKLSEIDPSDIEKRVQYSSKNISLTLHSLMSMAEWGKFTTTYRKKIVELTITYLSPIPTQSLFRELNPSKVVLKNVLWKLDIADLLQYCVRLTSLEVHYIRLRTSLPEHQITATTILTSLRELLLVNASRGILSDVIQKMPQTDLQLLQLKFMSHKKCILNNPEIELDEIVRAGLLFDALRRFTTPDIKFVKMELPYVTGTPLQQSQNNRSDQELNNSFDMKEIQATLKECSMQDIGYGAKQLEVEAAHLSQAKPESSITIEMLPQELLDEIVRYLREGKDMIRFCRAIPELNEYASTLYTVGGLHPQKRLALTDLWPNCLKQGILIDNKVVKAYTSLLDRFNGYTELSGVHISDIATQSKHSSRNLLLRLSPRYVSSHLIEWGKFVTLHQKKVIHLEFSVLKELPEPLAFQGLNPTKVVMHDAFCNEDISYMLQFCSCILYFEVRYKDLGREDILMSFQTAIGTEASGHLEEYSAPTRRGSATRRTRATRGSVSAIDSKVNVVPSAKKAQIEATSFGKKEEEEEEVEAEENEDEDEEGGFANDNLKDKPPPSLEPTPQLVASLPLPLSLSRSPSPSPSPQLSKHELELELNLEKEKPRRPSIQINLFQNNNDHIQKDDEENNDNDDDVSDVVSELSEDGDAVVVVVGEQPQKQESTDQDDQVEARSATSSTATASSSTSEETQESLYSLDSFLSQQDITPLATDDTETIALKSLLASAKSESSLLRSLLSTTASTLYTLKTTELDLETTLVLQDAHPTLLSHYSTLSQKHAENMSRLSSKLDALRTHAIDTCMHTVKLHNDTFLARRSHIREDLVSDSVHLNTTLTNEYSASRLVVDLSIPSSTSGSLKRKECSALNTVDAPNWIQSAVQTRKRMRSATFVRGGRRVGLGVAVVPSSGCESLGRRDVDDDLNLLRVLSASANVSINGEVVGTEESMGDVVVGGSAMAVE</sequence>
<feature type="compositionally biased region" description="Acidic residues" evidence="1">
    <location>
        <begin position="774"/>
        <end position="797"/>
    </location>
</feature>
<gene>
    <name evidence="2" type="ORF">BCR33DRAFT_854829</name>
</gene>
<proteinExistence type="predicted"/>
<protein>
    <recommendedName>
        <fullName evidence="4">F-box domain-containing protein</fullName>
    </recommendedName>
</protein>
<dbReference type="EMBL" id="MCGO01000051">
    <property type="protein sequence ID" value="ORY37248.1"/>
    <property type="molecule type" value="Genomic_DNA"/>
</dbReference>
<keyword evidence="3" id="KW-1185">Reference proteome</keyword>
<feature type="compositionally biased region" description="Low complexity" evidence="1">
    <location>
        <begin position="821"/>
        <end position="837"/>
    </location>
</feature>
<feature type="region of interest" description="Disordered" evidence="1">
    <location>
        <begin position="667"/>
        <end position="716"/>
    </location>
</feature>
<evidence type="ECO:0008006" key="4">
    <source>
        <dbReference type="Google" id="ProtNLM"/>
    </source>
</evidence>
<evidence type="ECO:0000313" key="2">
    <source>
        <dbReference type="EMBL" id="ORY37248.1"/>
    </source>
</evidence>
<feature type="compositionally biased region" description="Basic and acidic residues" evidence="1">
    <location>
        <begin position="43"/>
        <end position="56"/>
    </location>
</feature>
<dbReference type="OrthoDB" id="10511612at2759"/>
<dbReference type="Proteomes" id="UP000193642">
    <property type="component" value="Unassembled WGS sequence"/>
</dbReference>
<evidence type="ECO:0000256" key="1">
    <source>
        <dbReference type="SAM" id="MobiDB-lite"/>
    </source>
</evidence>
<organism evidence="2 3">
    <name type="scientific">Rhizoclosmatium globosum</name>
    <dbReference type="NCBI Taxonomy" id="329046"/>
    <lineage>
        <taxon>Eukaryota</taxon>
        <taxon>Fungi</taxon>
        <taxon>Fungi incertae sedis</taxon>
        <taxon>Chytridiomycota</taxon>
        <taxon>Chytridiomycota incertae sedis</taxon>
        <taxon>Chytridiomycetes</taxon>
        <taxon>Chytridiales</taxon>
        <taxon>Chytriomycetaceae</taxon>
        <taxon>Rhizoclosmatium</taxon>
    </lineage>
</organism>
<accession>A0A1Y2BR68</accession>
<comment type="caution">
    <text evidence="2">The sequence shown here is derived from an EMBL/GenBank/DDBJ whole genome shotgun (WGS) entry which is preliminary data.</text>
</comment>
<feature type="region of interest" description="Disordered" evidence="1">
    <location>
        <begin position="626"/>
        <end position="650"/>
    </location>
</feature>
<name>A0A1Y2BR68_9FUNG</name>